<feature type="region of interest" description="Disordered" evidence="1">
    <location>
        <begin position="37"/>
        <end position="70"/>
    </location>
</feature>
<dbReference type="EMBL" id="BAAAPC010000007">
    <property type="protein sequence ID" value="GAA1994345.1"/>
    <property type="molecule type" value="Genomic_DNA"/>
</dbReference>
<evidence type="ECO:0008006" key="4">
    <source>
        <dbReference type="Google" id="ProtNLM"/>
    </source>
</evidence>
<gene>
    <name evidence="2" type="ORF">GCM10009799_20560</name>
</gene>
<feature type="compositionally biased region" description="Basic and acidic residues" evidence="1">
    <location>
        <begin position="37"/>
        <end position="46"/>
    </location>
</feature>
<keyword evidence="3" id="KW-1185">Reference proteome</keyword>
<evidence type="ECO:0000256" key="1">
    <source>
        <dbReference type="SAM" id="MobiDB-lite"/>
    </source>
</evidence>
<accession>A0ABN2SY33</accession>
<sequence length="70" mass="7883">MPLYEYRRGGDVVERVRTVPSGYEDTRLGLLVDHRTGADGWRKADEPTPTPARTVRRRRSQRGVTGDGAD</sequence>
<organism evidence="2 3">
    <name type="scientific">Nocardiopsis rhodophaea</name>
    <dbReference type="NCBI Taxonomy" id="280238"/>
    <lineage>
        <taxon>Bacteria</taxon>
        <taxon>Bacillati</taxon>
        <taxon>Actinomycetota</taxon>
        <taxon>Actinomycetes</taxon>
        <taxon>Streptosporangiales</taxon>
        <taxon>Nocardiopsidaceae</taxon>
        <taxon>Nocardiopsis</taxon>
    </lineage>
</organism>
<comment type="caution">
    <text evidence="2">The sequence shown here is derived from an EMBL/GenBank/DDBJ whole genome shotgun (WGS) entry which is preliminary data.</text>
</comment>
<name>A0ABN2SY33_9ACTN</name>
<reference evidence="2 3" key="1">
    <citation type="journal article" date="2019" name="Int. J. Syst. Evol. Microbiol.">
        <title>The Global Catalogue of Microorganisms (GCM) 10K type strain sequencing project: providing services to taxonomists for standard genome sequencing and annotation.</title>
        <authorList>
            <consortium name="The Broad Institute Genomics Platform"/>
            <consortium name="The Broad Institute Genome Sequencing Center for Infectious Disease"/>
            <person name="Wu L."/>
            <person name="Ma J."/>
        </authorList>
    </citation>
    <scope>NUCLEOTIDE SEQUENCE [LARGE SCALE GENOMIC DNA]</scope>
    <source>
        <strain evidence="2 3">JCM 15313</strain>
    </source>
</reference>
<evidence type="ECO:0000313" key="2">
    <source>
        <dbReference type="EMBL" id="GAA1994345.1"/>
    </source>
</evidence>
<protein>
    <recommendedName>
        <fullName evidence="4">FmdB family transcriptional regulator</fullName>
    </recommendedName>
</protein>
<evidence type="ECO:0000313" key="3">
    <source>
        <dbReference type="Proteomes" id="UP001501585"/>
    </source>
</evidence>
<proteinExistence type="predicted"/>
<dbReference type="Proteomes" id="UP001501585">
    <property type="component" value="Unassembled WGS sequence"/>
</dbReference>